<keyword evidence="3" id="KW-0378">Hydrolase</keyword>
<dbReference type="InterPro" id="IPR023214">
    <property type="entry name" value="HAD_sf"/>
</dbReference>
<dbReference type="InterPro" id="IPR036412">
    <property type="entry name" value="HAD-like_sf"/>
</dbReference>
<feature type="coiled-coil region" evidence="5">
    <location>
        <begin position="344"/>
        <end position="407"/>
    </location>
</feature>
<dbReference type="EMBL" id="CP042467">
    <property type="protein sequence ID" value="QED26033.1"/>
    <property type="molecule type" value="Genomic_DNA"/>
</dbReference>
<keyword evidence="4" id="KW-0460">Magnesium</keyword>
<dbReference type="InterPro" id="IPR008380">
    <property type="entry name" value="HAD-SF_hydro_IG_5-nucl"/>
</dbReference>
<sequence>MNVHPKNLPITRRIFCNRTLNLRSIQAIGYDMDYTLVHYAVDEWEGRAWEHIRAGLREKNWPIDKLKFDPSLVTRGLVIDTELGNIVKANRFGYVKQAMHGTHRMDFGELRRAYARTLVDLSEPRWVFLNTLFSISEACMYAQLVDLLDSQDLPFALGYSGLYGAVRSALDRAHIEGELKNEIMADPARFVDLDPETALTLLDQKEAGKKVLLITNSEWEYTRFMMEYAIDPFLPEGMKWQELFSLIIVSARKPAFFQNDTPIFEVVNQEGLLKPVVGTIKEGGIYLGGHASQVERCLGLDGEQILYVGDHIYGDVHVSKSVLRWRTALVLRELEDEMVANSHATENNKKIAALMAQKEELEHEFSDLRVKLQRKQKQYGPQPEGDAEGMKARMATLRAELQALDGQIGPLVADDGSEFNPFWGYLMRAGNDKSNLTRQTERYADIYMSRVSNLLHYTPFMYFRSPRGSLPHDLEETP</sequence>
<dbReference type="CDD" id="cd07522">
    <property type="entry name" value="HAD_cN-II"/>
    <property type="match status" value="1"/>
</dbReference>
<dbReference type="RefSeq" id="WP_146957125.1">
    <property type="nucleotide sequence ID" value="NZ_CP042467.1"/>
</dbReference>
<organism evidence="6 7">
    <name type="scientific">Microvenator marinus</name>
    <dbReference type="NCBI Taxonomy" id="2600177"/>
    <lineage>
        <taxon>Bacteria</taxon>
        <taxon>Deltaproteobacteria</taxon>
        <taxon>Bradymonadales</taxon>
        <taxon>Microvenatoraceae</taxon>
        <taxon>Microvenator</taxon>
    </lineage>
</organism>
<evidence type="ECO:0000256" key="2">
    <source>
        <dbReference type="ARBA" id="ARBA00022723"/>
    </source>
</evidence>
<dbReference type="Proteomes" id="UP000321595">
    <property type="component" value="Chromosome"/>
</dbReference>
<dbReference type="NCBIfam" id="TIGR02244">
    <property type="entry name" value="HAD-IG-Ncltidse"/>
    <property type="match status" value="1"/>
</dbReference>
<accession>A0A5B8XPS0</accession>
<dbReference type="AlphaFoldDB" id="A0A5B8XPS0"/>
<dbReference type="GO" id="GO:0008253">
    <property type="term" value="F:5'-nucleotidase activity"/>
    <property type="evidence" value="ECO:0007669"/>
    <property type="project" value="TreeGrafter"/>
</dbReference>
<dbReference type="InterPro" id="IPR016695">
    <property type="entry name" value="Pur_nucleotidase"/>
</dbReference>
<keyword evidence="7" id="KW-1185">Reference proteome</keyword>
<proteinExistence type="inferred from homology"/>
<dbReference type="PANTHER" id="PTHR12103">
    <property type="entry name" value="5'-NUCLEOTIDASE DOMAIN-CONTAINING"/>
    <property type="match status" value="1"/>
</dbReference>
<dbReference type="Pfam" id="PF05761">
    <property type="entry name" value="5_nucleotid"/>
    <property type="match status" value="1"/>
</dbReference>
<dbReference type="Gene3D" id="3.40.50.1000">
    <property type="entry name" value="HAD superfamily/HAD-like"/>
    <property type="match status" value="1"/>
</dbReference>
<dbReference type="GO" id="GO:0046872">
    <property type="term" value="F:metal ion binding"/>
    <property type="evidence" value="ECO:0007669"/>
    <property type="project" value="UniProtKB-KW"/>
</dbReference>
<evidence type="ECO:0000256" key="5">
    <source>
        <dbReference type="SAM" id="Coils"/>
    </source>
</evidence>
<dbReference type="PIRSF" id="PIRSF017434">
    <property type="entry name" value="Purine_5'-nucleotidase"/>
    <property type="match status" value="1"/>
</dbReference>
<reference evidence="6 7" key="1">
    <citation type="submission" date="2019-08" db="EMBL/GenBank/DDBJ databases">
        <authorList>
            <person name="Liang Q."/>
        </authorList>
    </citation>
    <scope>NUCLEOTIDE SEQUENCE [LARGE SCALE GENOMIC DNA]</scope>
    <source>
        <strain evidence="6 7">V1718</strain>
    </source>
</reference>
<evidence type="ECO:0000313" key="7">
    <source>
        <dbReference type="Proteomes" id="UP000321595"/>
    </source>
</evidence>
<evidence type="ECO:0000313" key="6">
    <source>
        <dbReference type="EMBL" id="QED26033.1"/>
    </source>
</evidence>
<keyword evidence="5" id="KW-0175">Coiled coil</keyword>
<gene>
    <name evidence="6" type="ORF">FRD01_01900</name>
</gene>
<evidence type="ECO:0000256" key="4">
    <source>
        <dbReference type="ARBA" id="ARBA00022842"/>
    </source>
</evidence>
<dbReference type="PANTHER" id="PTHR12103:SF22">
    <property type="entry name" value="HAD-SUPERFAMILY HYDROLASE, SUBFAMILY IG, 5'-NUCLEOTIDASE"/>
    <property type="match status" value="1"/>
</dbReference>
<dbReference type="SUPFAM" id="SSF56784">
    <property type="entry name" value="HAD-like"/>
    <property type="match status" value="1"/>
</dbReference>
<dbReference type="OrthoDB" id="1488958at2"/>
<dbReference type="KEGG" id="bbae:FRD01_01900"/>
<comment type="similarity">
    <text evidence="1">Belongs to the 5'(3')-deoxyribonucleotidase family.</text>
</comment>
<keyword evidence="2" id="KW-0479">Metal-binding</keyword>
<evidence type="ECO:0000256" key="1">
    <source>
        <dbReference type="ARBA" id="ARBA00009589"/>
    </source>
</evidence>
<name>A0A5B8XPS0_9DELT</name>
<protein>
    <submittedName>
        <fullName evidence="6">HAD-IG family 5'-nucleotidase</fullName>
    </submittedName>
</protein>
<evidence type="ECO:0000256" key="3">
    <source>
        <dbReference type="ARBA" id="ARBA00022801"/>
    </source>
</evidence>